<sequence>MGSWTSTAQRNLANRKEDFEDGDLDRNADYLYAARDTTEALTYLQMGAGHHPTVKDEIDRLAGEAAEVLSRMSTWETMEDDETIPEDAKADLKEVIDEALELSMDYRSSDFQLESIRH</sequence>
<dbReference type="EMBL" id="CP040331">
    <property type="protein sequence ID" value="QCS44643.1"/>
    <property type="molecule type" value="Genomic_DNA"/>
</dbReference>
<dbReference type="OrthoDB" id="386491at2157"/>
<geneLocation type="plasmid" evidence="3">
    <name>pnve500</name>
</geneLocation>
<reference evidence="3" key="1">
    <citation type="submission" date="2019-05" db="EMBL/GenBank/DDBJ databases">
        <title>Genome sequence and methylation pattern of the halophilic Archaeon Natrinema versiforme BOL5-4.</title>
        <authorList>
            <person name="DasSarma P."/>
            <person name="Anton B.P."/>
            <person name="DasSarma S.L."/>
            <person name="Martinez F.L."/>
            <person name="Guzman D."/>
            <person name="Roberts R.J."/>
            <person name="DasSarma S."/>
        </authorList>
    </citation>
    <scope>NUCLEOTIDE SEQUENCE [LARGE SCALE GENOMIC DNA]</scope>
    <source>
        <strain evidence="3">BOL5-4</strain>
        <plasmid evidence="3">pnve500</plasmid>
    </source>
</reference>
<proteinExistence type="predicted"/>
<feature type="region of interest" description="Disordered" evidence="1">
    <location>
        <begin position="1"/>
        <end position="22"/>
    </location>
</feature>
<dbReference type="RefSeq" id="WP_138247048.1">
    <property type="nucleotide sequence ID" value="NZ_CP040331.1"/>
</dbReference>
<evidence type="ECO:0000313" key="2">
    <source>
        <dbReference type="EMBL" id="QCS44643.1"/>
    </source>
</evidence>
<organism evidence="2 3">
    <name type="scientific">Natrinema versiforme</name>
    <dbReference type="NCBI Taxonomy" id="88724"/>
    <lineage>
        <taxon>Archaea</taxon>
        <taxon>Methanobacteriati</taxon>
        <taxon>Methanobacteriota</taxon>
        <taxon>Stenosarchaea group</taxon>
        <taxon>Halobacteria</taxon>
        <taxon>Halobacteriales</taxon>
        <taxon>Natrialbaceae</taxon>
        <taxon>Natrinema</taxon>
    </lineage>
</organism>
<evidence type="ECO:0000256" key="1">
    <source>
        <dbReference type="SAM" id="MobiDB-lite"/>
    </source>
</evidence>
<name>A0A4P8WQ62_9EURY</name>
<dbReference type="Proteomes" id="UP000302218">
    <property type="component" value="Plasmid pNVE500"/>
</dbReference>
<gene>
    <name evidence="2" type="ORF">FEJ81_20245</name>
</gene>
<keyword evidence="2" id="KW-0614">Plasmid</keyword>
<feature type="compositionally biased region" description="Polar residues" evidence="1">
    <location>
        <begin position="1"/>
        <end position="12"/>
    </location>
</feature>
<dbReference type="AlphaFoldDB" id="A0A4P8WQ62"/>
<dbReference type="GeneID" id="40267657"/>
<protein>
    <submittedName>
        <fullName evidence="2">Uncharacterized protein</fullName>
    </submittedName>
</protein>
<dbReference type="KEGG" id="nvr:FEJ81_20245"/>
<accession>A0A4P8WQ62</accession>
<evidence type="ECO:0000313" key="3">
    <source>
        <dbReference type="Proteomes" id="UP000302218"/>
    </source>
</evidence>